<keyword evidence="4 7" id="KW-0862">Zinc</keyword>
<feature type="short sequence motif" description="'KMSKS' region" evidence="7">
    <location>
        <begin position="234"/>
        <end position="238"/>
    </location>
</feature>
<comment type="function">
    <text evidence="7">Catalyzes the tRNA-independent activation of glutamate in presence of ATP and the subsequent transfer of glutamate onto a tRNA(Asp). Glutamate is transferred on the 2-amino-5-(4,5-dihydroxy-2-cyclopenten-1-yl) moiety of the queuosine in the wobble position of the QUC anticodon.</text>
</comment>
<dbReference type="Pfam" id="PF00749">
    <property type="entry name" value="tRNA-synt_1c"/>
    <property type="match status" value="1"/>
</dbReference>
<evidence type="ECO:0000256" key="1">
    <source>
        <dbReference type="ARBA" id="ARBA00022598"/>
    </source>
</evidence>
<dbReference type="PANTHER" id="PTHR43311">
    <property type="entry name" value="GLUTAMATE--TRNA LIGASE"/>
    <property type="match status" value="1"/>
</dbReference>
<feature type="binding site" evidence="7">
    <location>
        <position position="237"/>
    </location>
    <ligand>
        <name>ATP</name>
        <dbReference type="ChEBI" id="CHEBI:30616"/>
    </ligand>
</feature>
<evidence type="ECO:0000313" key="11">
    <source>
        <dbReference type="Proteomes" id="UP001366060"/>
    </source>
</evidence>
<keyword evidence="8" id="KW-0648">Protein biosynthesis</keyword>
<organism evidence="10 11">
    <name type="scientific">Psychromonas arctica</name>
    <dbReference type="NCBI Taxonomy" id="168275"/>
    <lineage>
        <taxon>Bacteria</taxon>
        <taxon>Pseudomonadati</taxon>
        <taxon>Pseudomonadota</taxon>
        <taxon>Gammaproteobacteria</taxon>
        <taxon>Alteromonadales</taxon>
        <taxon>Psychromonadaceae</taxon>
        <taxon>Psychromonas</taxon>
    </lineage>
</organism>
<dbReference type="SUPFAM" id="SSF52374">
    <property type="entry name" value="Nucleotidylyl transferase"/>
    <property type="match status" value="1"/>
</dbReference>
<feature type="short sequence motif" description="'HIGH' region" evidence="7">
    <location>
        <begin position="15"/>
        <end position="25"/>
    </location>
</feature>
<evidence type="ECO:0000313" key="10">
    <source>
        <dbReference type="EMBL" id="MEL0658856.1"/>
    </source>
</evidence>
<sequence>MPLKENKPYIGRFAPSPSGSLHFGSLVAAVGSYLQAKSQQGIWQVRIEDIDPPREIAGASEDILETLQAYGLQWDEKVIYQHQQSEYYEAVLKELSKRNLCYACCCTRKMIKQQGGYYQGQCRDKNNVMMGNALRINLLSIINKTTHFEDKLQGRVVLDSTQIDDDFIIKRKDGLYAYNLAVVVDDIQQGITEVVRGADLISTTGKQISLYQLLNADIPNYVHLPLAVTEPGVKLSKQNHAVAVNKQDPVPTLKRVLAFLGHPVPDNMALNTCSEILKWATEYWSLDNVPKQLEIQI</sequence>
<dbReference type="RefSeq" id="WP_341627481.1">
    <property type="nucleotide sequence ID" value="NZ_JBAKBA010000012.1"/>
</dbReference>
<keyword evidence="3 7" id="KW-0547">Nucleotide-binding</keyword>
<proteinExistence type="inferred from homology"/>
<dbReference type="EMBL" id="JBAKBA010000012">
    <property type="protein sequence ID" value="MEL0658856.1"/>
    <property type="molecule type" value="Genomic_DNA"/>
</dbReference>
<evidence type="ECO:0000256" key="5">
    <source>
        <dbReference type="ARBA" id="ARBA00022840"/>
    </source>
</evidence>
<dbReference type="InterPro" id="IPR020058">
    <property type="entry name" value="Glu/Gln-tRNA-synth_Ib_cat-dom"/>
</dbReference>
<dbReference type="InterPro" id="IPR014729">
    <property type="entry name" value="Rossmann-like_a/b/a_fold"/>
</dbReference>
<dbReference type="Gene3D" id="3.90.800.10">
    <property type="entry name" value="Glutamyl-tRNA Synthetase, Domain 3"/>
    <property type="match status" value="1"/>
</dbReference>
<dbReference type="HAMAP" id="MF_01428">
    <property type="entry name" value="Glu_Q_tRNA_synth"/>
    <property type="match status" value="1"/>
</dbReference>
<feature type="domain" description="Glutamyl/glutaminyl-tRNA synthetase class Ib catalytic" evidence="9">
    <location>
        <begin position="12"/>
        <end position="247"/>
    </location>
</feature>
<dbReference type="GO" id="GO:0016874">
    <property type="term" value="F:ligase activity"/>
    <property type="evidence" value="ECO:0007669"/>
    <property type="project" value="UniProtKB-KW"/>
</dbReference>
<name>A0ABU9HAN2_9GAMM</name>
<feature type="binding site" evidence="7">
    <location>
        <position position="122"/>
    </location>
    <ligand>
        <name>Zn(2+)</name>
        <dbReference type="ChEBI" id="CHEBI:29105"/>
    </ligand>
</feature>
<dbReference type="InterPro" id="IPR022380">
    <property type="entry name" value="Glu-Q_tRNA(Asp)_Synthase"/>
</dbReference>
<comment type="similarity">
    <text evidence="7">Belongs to the class-I aminoacyl-tRNA synthetase family. GluQ subfamily.</text>
</comment>
<reference evidence="10 11" key="1">
    <citation type="submission" date="2024-02" db="EMBL/GenBank/DDBJ databases">
        <title>Bacteria isolated from the canopy kelp, Nereocystis luetkeana.</title>
        <authorList>
            <person name="Pfister C.A."/>
            <person name="Younker I.T."/>
            <person name="Light S.H."/>
        </authorList>
    </citation>
    <scope>NUCLEOTIDE SEQUENCE [LARGE SCALE GENOMIC DNA]</scope>
    <source>
        <strain evidence="10 11">TI.2.07</strain>
    </source>
</reference>
<evidence type="ECO:0000256" key="6">
    <source>
        <dbReference type="ARBA" id="ARBA00023146"/>
    </source>
</evidence>
<dbReference type="PRINTS" id="PR00987">
    <property type="entry name" value="TRNASYNTHGLU"/>
</dbReference>
<keyword evidence="11" id="KW-1185">Reference proteome</keyword>
<dbReference type="NCBIfam" id="NF004314">
    <property type="entry name" value="PRK05710.1-3"/>
    <property type="match status" value="1"/>
</dbReference>
<feature type="binding site" evidence="7">
    <location>
        <position position="48"/>
    </location>
    <ligand>
        <name>L-glutamate</name>
        <dbReference type="ChEBI" id="CHEBI:29985"/>
    </ligand>
</feature>
<comment type="cofactor">
    <cofactor evidence="7">
        <name>Zn(2+)</name>
        <dbReference type="ChEBI" id="CHEBI:29105"/>
    </cofactor>
    <text evidence="7">Binds 1 zinc ion per subunit.</text>
</comment>
<evidence type="ECO:0000256" key="2">
    <source>
        <dbReference type="ARBA" id="ARBA00022723"/>
    </source>
</evidence>
<evidence type="ECO:0000256" key="3">
    <source>
        <dbReference type="ARBA" id="ARBA00022741"/>
    </source>
</evidence>
<gene>
    <name evidence="10" type="primary">gluQRS</name>
    <name evidence="7" type="synonym">gluQ</name>
    <name evidence="10" type="ORF">V6255_06835</name>
</gene>
<feature type="binding site" evidence="7">
    <location>
        <begin position="12"/>
        <end position="16"/>
    </location>
    <ligand>
        <name>L-glutamate</name>
        <dbReference type="ChEBI" id="CHEBI:29985"/>
    </ligand>
</feature>
<evidence type="ECO:0000259" key="9">
    <source>
        <dbReference type="Pfam" id="PF00749"/>
    </source>
</evidence>
<feature type="binding site" evidence="7">
    <location>
        <position position="178"/>
    </location>
    <ligand>
        <name>L-glutamate</name>
        <dbReference type="ChEBI" id="CHEBI:29985"/>
    </ligand>
</feature>
<dbReference type="PANTHER" id="PTHR43311:SF1">
    <property type="entry name" value="GLUTAMYL-Q TRNA(ASP) SYNTHETASE"/>
    <property type="match status" value="1"/>
</dbReference>
<keyword evidence="5 7" id="KW-0067">ATP-binding</keyword>
<protein>
    <recommendedName>
        <fullName evidence="7">Glutamyl-Q tRNA(Asp) synthetase</fullName>
        <shortName evidence="7">Glu-Q-RSs</shortName>
        <ecNumber evidence="7">6.1.1.-</ecNumber>
    </recommendedName>
</protein>
<dbReference type="InterPro" id="IPR000924">
    <property type="entry name" value="Glu/Gln-tRNA-synth"/>
</dbReference>
<feature type="binding site" evidence="7">
    <location>
        <position position="196"/>
    </location>
    <ligand>
        <name>L-glutamate</name>
        <dbReference type="ChEBI" id="CHEBI:29985"/>
    </ligand>
</feature>
<accession>A0ABU9HAN2</accession>
<keyword evidence="6 7" id="KW-0030">Aminoacyl-tRNA synthetase</keyword>
<dbReference type="Proteomes" id="UP001366060">
    <property type="component" value="Unassembled WGS sequence"/>
</dbReference>
<dbReference type="EC" id="6.1.1.-" evidence="7"/>
<dbReference type="NCBIfam" id="TIGR03838">
    <property type="entry name" value="queuosine_YadB"/>
    <property type="match status" value="1"/>
</dbReference>
<feature type="binding site" evidence="7">
    <location>
        <position position="106"/>
    </location>
    <ligand>
        <name>Zn(2+)</name>
        <dbReference type="ChEBI" id="CHEBI:29105"/>
    </ligand>
</feature>
<evidence type="ECO:0000256" key="8">
    <source>
        <dbReference type="RuleBase" id="RU363037"/>
    </source>
</evidence>
<feature type="binding site" evidence="7">
    <location>
        <position position="118"/>
    </location>
    <ligand>
        <name>Zn(2+)</name>
        <dbReference type="ChEBI" id="CHEBI:29105"/>
    </ligand>
</feature>
<dbReference type="Gene3D" id="3.40.50.620">
    <property type="entry name" value="HUPs"/>
    <property type="match status" value="1"/>
</dbReference>
<feature type="binding site" evidence="7">
    <location>
        <position position="104"/>
    </location>
    <ligand>
        <name>Zn(2+)</name>
        <dbReference type="ChEBI" id="CHEBI:29105"/>
    </ligand>
</feature>
<keyword evidence="2 7" id="KW-0479">Metal-binding</keyword>
<dbReference type="InterPro" id="IPR049940">
    <property type="entry name" value="GluQ/Sye"/>
</dbReference>
<keyword evidence="1 7" id="KW-0436">Ligase</keyword>
<evidence type="ECO:0000256" key="7">
    <source>
        <dbReference type="HAMAP-Rule" id="MF_01428"/>
    </source>
</evidence>
<comment type="caution">
    <text evidence="10">The sequence shown here is derived from an EMBL/GenBank/DDBJ whole genome shotgun (WGS) entry which is preliminary data.</text>
</comment>
<evidence type="ECO:0000256" key="4">
    <source>
        <dbReference type="ARBA" id="ARBA00022833"/>
    </source>
</evidence>